<dbReference type="InterPro" id="IPR006735">
    <property type="entry name" value="Rtf2"/>
</dbReference>
<feature type="transmembrane region" description="Helical" evidence="1">
    <location>
        <begin position="12"/>
        <end position="36"/>
    </location>
</feature>
<accession>K2N014</accession>
<name>K2N014_TRYCR</name>
<evidence type="ECO:0000256" key="1">
    <source>
        <dbReference type="SAM" id="Phobius"/>
    </source>
</evidence>
<dbReference type="GO" id="GO:0006274">
    <property type="term" value="P:DNA replication termination"/>
    <property type="evidence" value="ECO:0007669"/>
    <property type="project" value="TreeGrafter"/>
</dbReference>
<dbReference type="GO" id="GO:0005634">
    <property type="term" value="C:nucleus"/>
    <property type="evidence" value="ECO:0007669"/>
    <property type="project" value="TreeGrafter"/>
</dbReference>
<keyword evidence="1" id="KW-0472">Membrane</keyword>
<gene>
    <name evidence="2" type="ORF">MOQ_004795</name>
</gene>
<dbReference type="OrthoDB" id="247013at2759"/>
<dbReference type="Pfam" id="PF04641">
    <property type="entry name" value="Rtf2"/>
    <property type="match status" value="1"/>
</dbReference>
<dbReference type="PANTHER" id="PTHR12775">
    <property type="entry name" value="PROTEIN C20ORF43 HOMOLOG"/>
    <property type="match status" value="1"/>
</dbReference>
<evidence type="ECO:0000313" key="3">
    <source>
        <dbReference type="Proteomes" id="UP000007350"/>
    </source>
</evidence>
<comment type="caution">
    <text evidence="2">The sequence shown here is derived from an EMBL/GenBank/DDBJ whole genome shotgun (WGS) entry which is preliminary data.</text>
</comment>
<organism evidence="2 3">
    <name type="scientific">Trypanosoma cruzi marinkellei</name>
    <dbReference type="NCBI Taxonomy" id="85056"/>
    <lineage>
        <taxon>Eukaryota</taxon>
        <taxon>Discoba</taxon>
        <taxon>Euglenozoa</taxon>
        <taxon>Kinetoplastea</taxon>
        <taxon>Metakinetoplastina</taxon>
        <taxon>Trypanosomatida</taxon>
        <taxon>Trypanosomatidae</taxon>
        <taxon>Trypanosoma</taxon>
        <taxon>Schizotrypanum</taxon>
    </lineage>
</organism>
<keyword evidence="1" id="KW-0812">Transmembrane</keyword>
<keyword evidence="3" id="KW-1185">Reference proteome</keyword>
<protein>
    <recommendedName>
        <fullName evidence="4">Replication termination factor 2</fullName>
    </recommendedName>
</protein>
<dbReference type="EMBL" id="AHKC01010847">
    <property type="protein sequence ID" value="EKF31374.1"/>
    <property type="molecule type" value="Genomic_DNA"/>
</dbReference>
<dbReference type="Proteomes" id="UP000007350">
    <property type="component" value="Unassembled WGS sequence"/>
</dbReference>
<dbReference type="AlphaFoldDB" id="K2N014"/>
<evidence type="ECO:0008006" key="4">
    <source>
        <dbReference type="Google" id="ProtNLM"/>
    </source>
</evidence>
<sequence>MYVCIYVTVYIYIYICVGFCIYLMVYLFIFICFFFFAQACGFPPSMGGDGQALSNKRKHLEESRAFVTAEQLRKGADKEVDVTQKEKERIAQRWAHCALSLEPLETPVVFDLCGRLYSKRAIVDELLERRHRPKCNKEGFDGGNCAVAKLSDVCEIKNVEEGERVCIRCPLSGFEASSGLHKFVGFWGCGHVVCVSSCSDSVKKQGEARDAASRAEPTTTSCFFCGEDSFQVPLILESEEDEVAQLKRLRPLQRLACKRKRLKN</sequence>
<keyword evidence="1" id="KW-1133">Transmembrane helix</keyword>
<dbReference type="PANTHER" id="PTHR12775:SF0">
    <property type="entry name" value="REPLICATION TERMINATION FACTOR 2"/>
    <property type="match status" value="1"/>
</dbReference>
<dbReference type="SUPFAM" id="SSF57850">
    <property type="entry name" value="RING/U-box"/>
    <property type="match status" value="1"/>
</dbReference>
<evidence type="ECO:0000313" key="2">
    <source>
        <dbReference type="EMBL" id="EKF31374.1"/>
    </source>
</evidence>
<reference evidence="2 3" key="1">
    <citation type="journal article" date="2012" name="BMC Genomics">
        <title>Comparative genomic analysis of human infective Trypanosoma cruzi lineages with the bat-restricted subspecies T. cruzi marinkellei.</title>
        <authorList>
            <person name="Franzen O."/>
            <person name="Talavera-Lopez C."/>
            <person name="Ochaya S."/>
            <person name="Butler C.E."/>
            <person name="Messenger L.A."/>
            <person name="Lewis M.D."/>
            <person name="Llewellyn M.S."/>
            <person name="Marinkelle C.J."/>
            <person name="Tyler K.M."/>
            <person name="Miles M.A."/>
            <person name="Andersson B."/>
        </authorList>
    </citation>
    <scope>NUCLEOTIDE SEQUENCE [LARGE SCALE GENOMIC DNA]</scope>
    <source>
        <strain evidence="2 3">B7</strain>
    </source>
</reference>
<proteinExistence type="predicted"/>